<dbReference type="PANTHER" id="PTHR36811">
    <property type="entry name" value="OS08G0444440 PROTEIN"/>
    <property type="match status" value="1"/>
</dbReference>
<organism evidence="1">
    <name type="scientific">Cucumis melo</name>
    <name type="common">Muskmelon</name>
    <dbReference type="NCBI Taxonomy" id="3656"/>
    <lineage>
        <taxon>Eukaryota</taxon>
        <taxon>Viridiplantae</taxon>
        <taxon>Streptophyta</taxon>
        <taxon>Embryophyta</taxon>
        <taxon>Tracheophyta</taxon>
        <taxon>Spermatophyta</taxon>
        <taxon>Magnoliopsida</taxon>
        <taxon>eudicotyledons</taxon>
        <taxon>Gunneridae</taxon>
        <taxon>Pentapetalae</taxon>
        <taxon>rosids</taxon>
        <taxon>fabids</taxon>
        <taxon>Cucurbitales</taxon>
        <taxon>Cucurbitaceae</taxon>
        <taxon>Benincaseae</taxon>
        <taxon>Cucumis</taxon>
    </lineage>
</organism>
<protein>
    <submittedName>
        <fullName evidence="1">Uncharacterized protein</fullName>
    </submittedName>
</protein>
<proteinExistence type="predicted"/>
<name>A0A9I9E6W6_CUCME</name>
<sequence length="234" mass="26622">MWSQRNALDIWTKEVGFAIRKQQPKRISNGSFIRPKRFCRYFILMLNATCQTLKLSKLDVAHKSSYTCIIFSPAQPPKNNQGPFRLCSQNKEKTKRMAKKMVHVGGGGGGGIGKKRLIKRSKKKYIHKVIDYLLSDCYLFAPLLISPSPINNSHVTPTRGIEIRGRTKDNRSLVKKFQDYLKSDCYMYASLVTPKSPRLREKGETGRVEYAKKVSGEVVVMSNFVEATVSVTQR</sequence>
<dbReference type="AlphaFoldDB" id="A0A9I9E6W6"/>
<accession>A0A9I9E6W6</accession>
<dbReference type="EnsemblPlants" id="MELO3C029631.2.1">
    <property type="protein sequence ID" value="MELO3C029631.2.1"/>
    <property type="gene ID" value="MELO3C029631.2"/>
</dbReference>
<evidence type="ECO:0000313" key="1">
    <source>
        <dbReference type="EnsemblPlants" id="MELO3C029631.2.1"/>
    </source>
</evidence>
<dbReference type="PANTHER" id="PTHR36811:SF2">
    <property type="entry name" value="OS08G0444440 PROTEIN"/>
    <property type="match status" value="1"/>
</dbReference>
<dbReference type="Gramene" id="MELO3C029631.2.1">
    <property type="protein sequence ID" value="MELO3C029631.2.1"/>
    <property type="gene ID" value="MELO3C029631.2"/>
</dbReference>
<reference evidence="1" key="1">
    <citation type="submission" date="2023-03" db="UniProtKB">
        <authorList>
            <consortium name="EnsemblPlants"/>
        </authorList>
    </citation>
    <scope>IDENTIFICATION</scope>
</reference>